<keyword evidence="2" id="KW-1185">Reference proteome</keyword>
<proteinExistence type="predicted"/>
<dbReference type="EMBL" id="WMBA01000001">
    <property type="protein sequence ID" value="MTD52425.1"/>
    <property type="molecule type" value="Genomic_DNA"/>
</dbReference>
<dbReference type="Proteomes" id="UP000440096">
    <property type="component" value="Unassembled WGS sequence"/>
</dbReference>
<evidence type="ECO:0000313" key="2">
    <source>
        <dbReference type="Proteomes" id="UP000440096"/>
    </source>
</evidence>
<dbReference type="AlphaFoldDB" id="A0A6N7YHQ8"/>
<accession>A0A6N7YHQ8</accession>
<evidence type="ECO:0000313" key="1">
    <source>
        <dbReference type="EMBL" id="MTD52425.1"/>
    </source>
</evidence>
<protein>
    <submittedName>
        <fullName evidence="1">Uncharacterized protein</fullName>
    </submittedName>
</protein>
<gene>
    <name evidence="1" type="ORF">GKO32_00260</name>
</gene>
<name>A0A6N7YHQ8_9PSEU</name>
<comment type="caution">
    <text evidence="1">The sequence shown here is derived from an EMBL/GenBank/DDBJ whole genome shotgun (WGS) entry which is preliminary data.</text>
</comment>
<dbReference type="RefSeq" id="WP_166459291.1">
    <property type="nucleotide sequence ID" value="NZ_WMBA01000001.1"/>
</dbReference>
<sequence>MAQLQAGASSTTCFDAWARGVVARGEHGKGRDDLLPADSGVVTLDCVLSDGDIDVGAGQVRCCRLRLQ</sequence>
<organism evidence="1 2">
    <name type="scientific">Amycolatopsis pithecellobii</name>
    <dbReference type="NCBI Taxonomy" id="664692"/>
    <lineage>
        <taxon>Bacteria</taxon>
        <taxon>Bacillati</taxon>
        <taxon>Actinomycetota</taxon>
        <taxon>Actinomycetes</taxon>
        <taxon>Pseudonocardiales</taxon>
        <taxon>Pseudonocardiaceae</taxon>
        <taxon>Amycolatopsis</taxon>
    </lineage>
</organism>
<reference evidence="1 2" key="1">
    <citation type="submission" date="2019-11" db="EMBL/GenBank/DDBJ databases">
        <title>Draft genome of Amycolatopsis RM579.</title>
        <authorList>
            <person name="Duangmal K."/>
            <person name="Mingma R."/>
        </authorList>
    </citation>
    <scope>NUCLEOTIDE SEQUENCE [LARGE SCALE GENOMIC DNA]</scope>
    <source>
        <strain evidence="1 2">RM579</strain>
    </source>
</reference>